<dbReference type="KEGG" id="mhk:DFR87_09945"/>
<evidence type="ECO:0000256" key="3">
    <source>
        <dbReference type="ARBA" id="ARBA00022806"/>
    </source>
</evidence>
<dbReference type="GO" id="GO:0016787">
    <property type="term" value="F:hydrolase activity"/>
    <property type="evidence" value="ECO:0007669"/>
    <property type="project" value="UniProtKB-KW"/>
</dbReference>
<reference evidence="8" key="2">
    <citation type="submission" date="2020-03" db="EMBL/GenBank/DDBJ databases">
        <title>Complete Genome Sequences of Extremely Thermoacidophilic, Metal-Mobilizing Type-Strain Members of the Archaeal Family Sulfolobaceae: Acidianus brierleyi DSM-1651T, Acidianus sulfidivorans DSM-18786T, Metallosphaera hakonensis DSM-7519T, and Metallosphaera prunae DSM-10039T.</title>
        <authorList>
            <person name="Counts J.A."/>
            <person name="Kelly R.M."/>
        </authorList>
    </citation>
    <scope>NUCLEOTIDE SEQUENCE [LARGE SCALE GENOMIC DNA]</scope>
    <source>
        <strain evidence="8">HO1-1</strain>
    </source>
</reference>
<feature type="domain" description="Helicase ATP-binding" evidence="5">
    <location>
        <begin position="165"/>
        <end position="310"/>
    </location>
</feature>
<dbReference type="Gene3D" id="3.40.50.300">
    <property type="entry name" value="P-loop containing nucleotide triphosphate hydrolases"/>
    <property type="match status" value="2"/>
</dbReference>
<feature type="domain" description="Helicase C-terminal" evidence="6">
    <location>
        <begin position="394"/>
        <end position="537"/>
    </location>
</feature>
<reference evidence="7 8" key="1">
    <citation type="submission" date="2018-05" db="EMBL/GenBank/DDBJ databases">
        <title>Complete Genome Sequences of Extremely Thermoacidophilic, Metal-Mobilizing Type-Strain Members of the Archaeal Family Sulfolobaceae: Acidianus brierleyi DSM-1651T, Acidianus sulfidivorans DSM-18786T, Metallosphaera hakonensis DSM-7519T, and Metallosphaera prunae DSM-10039T.</title>
        <authorList>
            <person name="Counts J.A."/>
            <person name="Kelly R.M."/>
        </authorList>
    </citation>
    <scope>NUCLEOTIDE SEQUENCE [LARGE SCALE GENOMIC DNA]</scope>
    <source>
        <strain evidence="7 8">HO1-1</strain>
    </source>
</reference>
<dbReference type="GO" id="GO:0004386">
    <property type="term" value="F:helicase activity"/>
    <property type="evidence" value="ECO:0007669"/>
    <property type="project" value="UniProtKB-KW"/>
</dbReference>
<evidence type="ECO:0000256" key="1">
    <source>
        <dbReference type="ARBA" id="ARBA00022741"/>
    </source>
</evidence>
<protein>
    <submittedName>
        <fullName evidence="7">DNA methylase</fullName>
    </submittedName>
</protein>
<dbReference type="PANTHER" id="PTHR11274">
    <property type="entry name" value="RAD25/XP-B DNA REPAIR HELICASE"/>
    <property type="match status" value="1"/>
</dbReference>
<dbReference type="InterPro" id="IPR014001">
    <property type="entry name" value="Helicase_ATP-bd"/>
</dbReference>
<dbReference type="Proteomes" id="UP000247586">
    <property type="component" value="Chromosome"/>
</dbReference>
<keyword evidence="4" id="KW-0067">ATP-binding</keyword>
<dbReference type="Pfam" id="PF04851">
    <property type="entry name" value="ResIII"/>
    <property type="match status" value="1"/>
</dbReference>
<sequence>MPSRTFYVKPFNNDILKRLMAFSRFLGETGEGAQFVIDLERARTNGVRMEEIRRVLGELGVSLDTETLEQLEHEMPEYDVLFELKDENLVLNPRVRISDILRKYRINIPYDSVSKVYRTRPFYYYILKKILEDEGLRVKKLDLQFERFSMGLNVELRSYQVEAIKAWKNNGFRGVIALPTGAGKTLIGIEGMSEVGSSTLVVTFTNEQLKQWAENIIKYTNGTPEVGLYYSKKKELAPITITTYQTAIRHMAELSRFNLLIIDEAHHLPAEKFREIALSCIAPYRMALSATPYRSDGKHVELFRLMGGLVYQRGIEELVAQGYLAKFKIVRIKTPLTTEERAQYDMLMKKFRSLSNGRPILEVVKKAREGDGRALEAMRVYSKLRYLVGLTKAKLSKIIEIIEKEKGKKVIIFSQYVDHAETISKILGARLLTGQMSKRERELVLEEFKSGKSGVLVLTTVGDEGLDIPDASIGIIVTGTSSKRQYVQRLGRLLRNNSGGKVAILYELIAQGTSEEYQSKKRRSLSLEDAFYSWEER</sequence>
<dbReference type="InterPro" id="IPR006935">
    <property type="entry name" value="Helicase/UvrB_N"/>
</dbReference>
<dbReference type="STRING" id="1293036.GCA_001315825_00635"/>
<evidence type="ECO:0000313" key="8">
    <source>
        <dbReference type="Proteomes" id="UP000247586"/>
    </source>
</evidence>
<dbReference type="InterPro" id="IPR050615">
    <property type="entry name" value="ATP-dep_DNA_Helicase"/>
</dbReference>
<dbReference type="GO" id="GO:0008168">
    <property type="term" value="F:methyltransferase activity"/>
    <property type="evidence" value="ECO:0007669"/>
    <property type="project" value="UniProtKB-KW"/>
</dbReference>
<dbReference type="GO" id="GO:0140097">
    <property type="term" value="F:catalytic activity, acting on DNA"/>
    <property type="evidence" value="ECO:0007669"/>
    <property type="project" value="UniProtKB-ARBA"/>
</dbReference>
<dbReference type="CDD" id="cd17926">
    <property type="entry name" value="DEXHc_RE"/>
    <property type="match status" value="1"/>
</dbReference>
<dbReference type="SMART" id="SM00487">
    <property type="entry name" value="DEXDc"/>
    <property type="match status" value="1"/>
</dbReference>
<name>A0A2U9IV30_9CREN</name>
<dbReference type="InterPro" id="IPR001650">
    <property type="entry name" value="Helicase_C-like"/>
</dbReference>
<evidence type="ECO:0000256" key="2">
    <source>
        <dbReference type="ARBA" id="ARBA00022801"/>
    </source>
</evidence>
<evidence type="ECO:0000256" key="4">
    <source>
        <dbReference type="ARBA" id="ARBA00022840"/>
    </source>
</evidence>
<keyword evidence="2" id="KW-0378">Hydrolase</keyword>
<gene>
    <name evidence="7" type="ORF">DFR87_09945</name>
</gene>
<dbReference type="GO" id="GO:0032259">
    <property type="term" value="P:methylation"/>
    <property type="evidence" value="ECO:0007669"/>
    <property type="project" value="UniProtKB-KW"/>
</dbReference>
<dbReference type="GO" id="GO:0003677">
    <property type="term" value="F:DNA binding"/>
    <property type="evidence" value="ECO:0007669"/>
    <property type="project" value="InterPro"/>
</dbReference>
<dbReference type="SMART" id="SM00490">
    <property type="entry name" value="HELICc"/>
    <property type="match status" value="1"/>
</dbReference>
<evidence type="ECO:0000313" key="7">
    <source>
        <dbReference type="EMBL" id="AWR99951.1"/>
    </source>
</evidence>
<dbReference type="PROSITE" id="PS51194">
    <property type="entry name" value="HELICASE_CTER"/>
    <property type="match status" value="1"/>
</dbReference>
<evidence type="ECO:0000259" key="5">
    <source>
        <dbReference type="PROSITE" id="PS51192"/>
    </source>
</evidence>
<evidence type="ECO:0000259" key="6">
    <source>
        <dbReference type="PROSITE" id="PS51194"/>
    </source>
</evidence>
<keyword evidence="7" id="KW-0808">Transferase</keyword>
<dbReference type="PROSITE" id="PS51192">
    <property type="entry name" value="HELICASE_ATP_BIND_1"/>
    <property type="match status" value="1"/>
</dbReference>
<keyword evidence="3" id="KW-0347">Helicase</keyword>
<dbReference type="EMBL" id="CP029287">
    <property type="protein sequence ID" value="AWR99951.1"/>
    <property type="molecule type" value="Genomic_DNA"/>
</dbReference>
<keyword evidence="1" id="KW-0547">Nucleotide-binding</keyword>
<dbReference type="RefSeq" id="WP_110369453.1">
    <property type="nucleotide sequence ID" value="NZ_BBBA01000002.1"/>
</dbReference>
<keyword evidence="8" id="KW-1185">Reference proteome</keyword>
<keyword evidence="7" id="KW-0489">Methyltransferase</keyword>
<accession>A0A2U9IV30</accession>
<organism evidence="7 8">
    <name type="scientific">Metallosphaera hakonensis JCM 8857 = DSM 7519</name>
    <dbReference type="NCBI Taxonomy" id="1293036"/>
    <lineage>
        <taxon>Archaea</taxon>
        <taxon>Thermoproteota</taxon>
        <taxon>Thermoprotei</taxon>
        <taxon>Sulfolobales</taxon>
        <taxon>Sulfolobaceae</taxon>
        <taxon>Metallosphaera</taxon>
    </lineage>
</organism>
<reference evidence="8" key="3">
    <citation type="submission" date="2020-03" db="EMBL/GenBank/DDBJ databases">
        <title>Sequencing and Assembly of Multiple Reported Metal-Biooxidizing Members of the Extremely Thermoacidophilic Archaeal Family Sulfolobaceae.</title>
        <authorList>
            <person name="Counts J.A."/>
            <person name="Kelly R.M."/>
        </authorList>
    </citation>
    <scope>NUCLEOTIDE SEQUENCE [LARGE SCALE GENOMIC DNA]</scope>
    <source>
        <strain evidence="8">HO1-1</strain>
    </source>
</reference>
<dbReference type="AlphaFoldDB" id="A0A2U9IV30"/>
<dbReference type="GeneID" id="36835665"/>
<dbReference type="Pfam" id="PF00271">
    <property type="entry name" value="Helicase_C"/>
    <property type="match status" value="1"/>
</dbReference>
<proteinExistence type="predicted"/>
<dbReference type="OrthoDB" id="11644at2157"/>
<dbReference type="PANTHER" id="PTHR11274:SF0">
    <property type="entry name" value="GENERAL TRANSCRIPTION AND DNA REPAIR FACTOR IIH HELICASE SUBUNIT XPB"/>
    <property type="match status" value="1"/>
</dbReference>
<dbReference type="SUPFAM" id="SSF52540">
    <property type="entry name" value="P-loop containing nucleoside triphosphate hydrolases"/>
    <property type="match status" value="1"/>
</dbReference>
<dbReference type="GO" id="GO:0005524">
    <property type="term" value="F:ATP binding"/>
    <property type="evidence" value="ECO:0007669"/>
    <property type="project" value="UniProtKB-KW"/>
</dbReference>
<dbReference type="InterPro" id="IPR027417">
    <property type="entry name" value="P-loop_NTPase"/>
</dbReference>